<dbReference type="AlphaFoldDB" id="A0A1F5PFD1"/>
<sequence length="325" mass="36366">MSIAVTGGAGFIGSAVAQKLHSRGDDVLVIDNFNQYYSPKLKEARVHFLLGDSVKLERIDITDYEAVKEAFRKHKVKKIVHLAAQPGVRYAQKAPEVYERNNVLGTLQVVRAAIESKVENFVFASSSSVYGLNKEFPSKESQPVQTPVSLYAATKIAGENILHAYAKMFSLPVTVLRFFTVYGPWIRPDMALFIFAQRIARGEPIPVYNFGKSAKDFTYIDDIVSGVISALDLRFVFEVINLGNAVPVQLMEYIAQLEKYLGKKAEKQLLPAQPGDVNKSYADIQKAKELLNYDPKTTVSVGVAQFVEWFTKYQDPLGLLDMREQ</sequence>
<accession>A0A1F5PFD1</accession>
<proteinExistence type="predicted"/>
<dbReference type="Pfam" id="PF01370">
    <property type="entry name" value="Epimerase"/>
    <property type="match status" value="1"/>
</dbReference>
<dbReference type="InterPro" id="IPR036291">
    <property type="entry name" value="NAD(P)-bd_dom_sf"/>
</dbReference>
<dbReference type="STRING" id="1817828.A2722_03150"/>
<feature type="domain" description="NAD-dependent epimerase/dehydratase" evidence="2">
    <location>
        <begin position="3"/>
        <end position="243"/>
    </location>
</feature>
<evidence type="ECO:0000259" key="2">
    <source>
        <dbReference type="Pfam" id="PF01370"/>
    </source>
</evidence>
<name>A0A1F5PFD1_9BACT</name>
<evidence type="ECO:0000313" key="3">
    <source>
        <dbReference type="EMBL" id="OGE88588.1"/>
    </source>
</evidence>
<evidence type="ECO:0000313" key="4">
    <source>
        <dbReference type="Proteomes" id="UP000178377"/>
    </source>
</evidence>
<dbReference type="InterPro" id="IPR001509">
    <property type="entry name" value="Epimerase_deHydtase"/>
</dbReference>
<organism evidence="3 4">
    <name type="scientific">Candidatus Doudnabacteria bacterium RIFCSPHIGHO2_01_FULL_50_11</name>
    <dbReference type="NCBI Taxonomy" id="1817828"/>
    <lineage>
        <taxon>Bacteria</taxon>
        <taxon>Candidatus Doudnaibacteriota</taxon>
    </lineage>
</organism>
<dbReference type="Gene3D" id="3.40.50.720">
    <property type="entry name" value="NAD(P)-binding Rossmann-like Domain"/>
    <property type="match status" value="1"/>
</dbReference>
<dbReference type="PRINTS" id="PR01713">
    <property type="entry name" value="NUCEPIMERASE"/>
</dbReference>
<dbReference type="EMBL" id="MFEO01000032">
    <property type="protein sequence ID" value="OGE88588.1"/>
    <property type="molecule type" value="Genomic_DNA"/>
</dbReference>
<dbReference type="SUPFAM" id="SSF51735">
    <property type="entry name" value="NAD(P)-binding Rossmann-fold domains"/>
    <property type="match status" value="1"/>
</dbReference>
<keyword evidence="1" id="KW-0520">NAD</keyword>
<protein>
    <recommendedName>
        <fullName evidence="2">NAD-dependent epimerase/dehydratase domain-containing protein</fullName>
    </recommendedName>
</protein>
<dbReference type="Proteomes" id="UP000178377">
    <property type="component" value="Unassembled WGS sequence"/>
</dbReference>
<evidence type="ECO:0000256" key="1">
    <source>
        <dbReference type="ARBA" id="ARBA00023027"/>
    </source>
</evidence>
<dbReference type="PANTHER" id="PTHR43574">
    <property type="entry name" value="EPIMERASE-RELATED"/>
    <property type="match status" value="1"/>
</dbReference>
<comment type="caution">
    <text evidence="3">The sequence shown here is derived from an EMBL/GenBank/DDBJ whole genome shotgun (WGS) entry which is preliminary data.</text>
</comment>
<reference evidence="3 4" key="1">
    <citation type="journal article" date="2016" name="Nat. Commun.">
        <title>Thousands of microbial genomes shed light on interconnected biogeochemical processes in an aquifer system.</title>
        <authorList>
            <person name="Anantharaman K."/>
            <person name="Brown C.T."/>
            <person name="Hug L.A."/>
            <person name="Sharon I."/>
            <person name="Castelle C.J."/>
            <person name="Probst A.J."/>
            <person name="Thomas B.C."/>
            <person name="Singh A."/>
            <person name="Wilkins M.J."/>
            <person name="Karaoz U."/>
            <person name="Brodie E.L."/>
            <person name="Williams K.H."/>
            <person name="Hubbard S.S."/>
            <person name="Banfield J.F."/>
        </authorList>
    </citation>
    <scope>NUCLEOTIDE SEQUENCE [LARGE SCALE GENOMIC DNA]</scope>
</reference>
<gene>
    <name evidence="3" type="ORF">A2722_03150</name>
</gene>